<dbReference type="Gene3D" id="1.25.40.10">
    <property type="entry name" value="Tetratricopeptide repeat domain"/>
    <property type="match status" value="2"/>
</dbReference>
<keyword evidence="3" id="KW-0121">Carboxypeptidase</keyword>
<proteinExistence type="predicted"/>
<dbReference type="Gene3D" id="2.60.40.1120">
    <property type="entry name" value="Carboxypeptidase-like, regulatory domain"/>
    <property type="match status" value="1"/>
</dbReference>
<dbReference type="OrthoDB" id="108250at2"/>
<feature type="coiled-coil region" evidence="1">
    <location>
        <begin position="144"/>
        <end position="171"/>
    </location>
</feature>
<dbReference type="InterPro" id="IPR011990">
    <property type="entry name" value="TPR-like_helical_dom_sf"/>
</dbReference>
<keyword evidence="1" id="KW-0175">Coiled coil</keyword>
<dbReference type="EMBL" id="SDMK01000001">
    <property type="protein sequence ID" value="RXS97106.1"/>
    <property type="molecule type" value="Genomic_DNA"/>
</dbReference>
<evidence type="ECO:0000313" key="3">
    <source>
        <dbReference type="EMBL" id="RXS97106.1"/>
    </source>
</evidence>
<dbReference type="InterPro" id="IPR013784">
    <property type="entry name" value="Carb-bd-like_fold"/>
</dbReference>
<name>A0A4Q1SHR5_9BACT</name>
<keyword evidence="2" id="KW-0732">Signal</keyword>
<sequence>MGTKITSSTSLRLALGLALTAAPFATASFAQDAPGKLHGHVIDPAGVPIAGVNVEVSTDGKTAKYTFKTNDSGDYTGDGIAPGTYVITLDNATGKPIDQFQNVKITSGADTAQDFDLTRADYVAKLSPEQRKQLEEVRTKNAAALKENGVIKNLNADLKEARQDNHDKNYAAADALMTKDTTAKPDAAVLWVELGVAQKGEKKYPDAETSLKKAVELDNAGGKPNPEIEAAANDALGETLATEGKIPDAQAAYEAAAKAAATKDPKAAFMHYQNEAIMMDRAGNVDATVAAADQAIAADPTQPIPYYLKGKALINKATVDPKTQKIVAPPGCAEAYEKYLDLAPNGPFAADAKNILDSLGTKIQSKYKAK</sequence>
<dbReference type="SUPFAM" id="SSF49452">
    <property type="entry name" value="Starch-binding domain-like"/>
    <property type="match status" value="1"/>
</dbReference>
<dbReference type="RefSeq" id="WP_129206886.1">
    <property type="nucleotide sequence ID" value="NZ_BMGU01000001.1"/>
</dbReference>
<dbReference type="AlphaFoldDB" id="A0A4Q1SHR5"/>
<keyword evidence="3" id="KW-0378">Hydrolase</keyword>
<keyword evidence="4" id="KW-1185">Reference proteome</keyword>
<protein>
    <submittedName>
        <fullName evidence="3">Carboxypeptidase regulatory-like domain-containing protein</fullName>
    </submittedName>
</protein>
<reference evidence="3 4" key="1">
    <citation type="journal article" date="2016" name="Int. J. Syst. Evol. Microbiol.">
        <title>Acidipila dinghuensis sp. nov., an acidobacterium isolated from forest soil.</title>
        <authorList>
            <person name="Jiang Y.W."/>
            <person name="Wang J."/>
            <person name="Chen M.H."/>
            <person name="Lv Y.Y."/>
            <person name="Qiu L.H."/>
        </authorList>
    </citation>
    <scope>NUCLEOTIDE SEQUENCE [LARGE SCALE GENOMIC DNA]</scope>
    <source>
        <strain evidence="3 4">DHOF10</strain>
    </source>
</reference>
<evidence type="ECO:0000256" key="1">
    <source>
        <dbReference type="SAM" id="Coils"/>
    </source>
</evidence>
<evidence type="ECO:0000256" key="2">
    <source>
        <dbReference type="SAM" id="SignalP"/>
    </source>
</evidence>
<comment type="caution">
    <text evidence="3">The sequence shown here is derived from an EMBL/GenBank/DDBJ whole genome shotgun (WGS) entry which is preliminary data.</text>
</comment>
<feature type="chain" id="PRO_5021011407" evidence="2">
    <location>
        <begin position="31"/>
        <end position="370"/>
    </location>
</feature>
<keyword evidence="3" id="KW-0645">Protease</keyword>
<accession>A0A4Q1SHR5</accession>
<organism evidence="3 4">
    <name type="scientific">Silvibacterium dinghuense</name>
    <dbReference type="NCBI Taxonomy" id="1560006"/>
    <lineage>
        <taxon>Bacteria</taxon>
        <taxon>Pseudomonadati</taxon>
        <taxon>Acidobacteriota</taxon>
        <taxon>Terriglobia</taxon>
        <taxon>Terriglobales</taxon>
        <taxon>Acidobacteriaceae</taxon>
        <taxon>Silvibacterium</taxon>
    </lineage>
</organism>
<dbReference type="SUPFAM" id="SSF48452">
    <property type="entry name" value="TPR-like"/>
    <property type="match status" value="1"/>
</dbReference>
<evidence type="ECO:0000313" key="4">
    <source>
        <dbReference type="Proteomes" id="UP000290253"/>
    </source>
</evidence>
<feature type="signal peptide" evidence="2">
    <location>
        <begin position="1"/>
        <end position="30"/>
    </location>
</feature>
<dbReference type="Pfam" id="PF13620">
    <property type="entry name" value="CarboxypepD_reg"/>
    <property type="match status" value="1"/>
</dbReference>
<gene>
    <name evidence="3" type="ORF">ESZ00_04070</name>
</gene>
<dbReference type="GO" id="GO:0030246">
    <property type="term" value="F:carbohydrate binding"/>
    <property type="evidence" value="ECO:0007669"/>
    <property type="project" value="InterPro"/>
</dbReference>
<dbReference type="Proteomes" id="UP000290253">
    <property type="component" value="Unassembled WGS sequence"/>
</dbReference>
<dbReference type="GO" id="GO:0004180">
    <property type="term" value="F:carboxypeptidase activity"/>
    <property type="evidence" value="ECO:0007669"/>
    <property type="project" value="UniProtKB-KW"/>
</dbReference>